<gene>
    <name evidence="1" type="ORF">HK413_10275</name>
</gene>
<evidence type="ECO:0008006" key="3">
    <source>
        <dbReference type="Google" id="ProtNLM"/>
    </source>
</evidence>
<evidence type="ECO:0000313" key="1">
    <source>
        <dbReference type="EMBL" id="NNU34419.1"/>
    </source>
</evidence>
<proteinExistence type="predicted"/>
<comment type="caution">
    <text evidence="1">The sequence shown here is derived from an EMBL/GenBank/DDBJ whole genome shotgun (WGS) entry which is preliminary data.</text>
</comment>
<dbReference type="EMBL" id="JABFCR010000045">
    <property type="protein sequence ID" value="NNU34419.1"/>
    <property type="molecule type" value="Genomic_DNA"/>
</dbReference>
<dbReference type="Pfam" id="PF13715">
    <property type="entry name" value="CarbopepD_reg_2"/>
    <property type="match status" value="1"/>
</dbReference>
<keyword evidence="2" id="KW-1185">Reference proteome</keyword>
<organism evidence="1 2">
    <name type="scientific">Mucilaginibacter humi</name>
    <dbReference type="NCBI Taxonomy" id="2732510"/>
    <lineage>
        <taxon>Bacteria</taxon>
        <taxon>Pseudomonadati</taxon>
        <taxon>Bacteroidota</taxon>
        <taxon>Sphingobacteriia</taxon>
        <taxon>Sphingobacteriales</taxon>
        <taxon>Sphingobacteriaceae</taxon>
        <taxon>Mucilaginibacter</taxon>
    </lineage>
</organism>
<dbReference type="Gene3D" id="2.170.130.10">
    <property type="entry name" value="TonB-dependent receptor, plug domain"/>
    <property type="match status" value="1"/>
</dbReference>
<dbReference type="InterPro" id="IPR008969">
    <property type="entry name" value="CarboxyPept-like_regulatory"/>
</dbReference>
<dbReference type="RefSeq" id="WP_175270095.1">
    <property type="nucleotide sequence ID" value="NZ_JABFCR010000045.1"/>
</dbReference>
<accession>A0ABX1W2G1</accession>
<sequence length="203" mass="22524">MKFKYYPLLLISLILFPRHTFARVKLVHGKVSSITGLPLSGVTPVFSGGRTSTVTDTSGYFSLALRQSPDTLRITCVGYKPIRMPVSYATLLPLQIQMEPLISELNEVVVSTGYQDIPRERATGSFYKLDNQVLNQRVSGDILSRLNGLTSSLLVDNRNPNQSTLQIRGLSTLNYDAAQPLIVLDNFPMRVTSTISTRMISKT</sequence>
<protein>
    <recommendedName>
        <fullName evidence="3">TonB-dependent receptor plug domain-containing protein</fullName>
    </recommendedName>
</protein>
<dbReference type="SUPFAM" id="SSF56935">
    <property type="entry name" value="Porins"/>
    <property type="match status" value="1"/>
</dbReference>
<evidence type="ECO:0000313" key="2">
    <source>
        <dbReference type="Proteomes" id="UP000566071"/>
    </source>
</evidence>
<reference evidence="1 2" key="1">
    <citation type="submission" date="2020-05" db="EMBL/GenBank/DDBJ databases">
        <authorList>
            <person name="Khan S.A."/>
            <person name="Jeon C.O."/>
            <person name="Chun B.H."/>
        </authorList>
    </citation>
    <scope>NUCLEOTIDE SEQUENCE [LARGE SCALE GENOMIC DNA]</scope>
    <source>
        <strain evidence="1 2">S1162</strain>
    </source>
</reference>
<name>A0ABX1W2G1_9SPHI</name>
<dbReference type="InterPro" id="IPR037066">
    <property type="entry name" value="Plug_dom_sf"/>
</dbReference>
<dbReference type="SUPFAM" id="SSF49464">
    <property type="entry name" value="Carboxypeptidase regulatory domain-like"/>
    <property type="match status" value="1"/>
</dbReference>
<dbReference type="Proteomes" id="UP000566071">
    <property type="component" value="Unassembled WGS sequence"/>
</dbReference>